<reference evidence="2 3" key="1">
    <citation type="submission" date="2016-03" db="EMBL/GenBank/DDBJ databases">
        <authorList>
            <person name="Ploux O."/>
        </authorList>
    </citation>
    <scope>NUCLEOTIDE SEQUENCE [LARGE SCALE GENOMIC DNA]</scope>
    <source>
        <strain evidence="2 3">R-45370</strain>
    </source>
</reference>
<evidence type="ECO:0000256" key="1">
    <source>
        <dbReference type="SAM" id="Phobius"/>
    </source>
</evidence>
<feature type="transmembrane region" description="Helical" evidence="1">
    <location>
        <begin position="12"/>
        <end position="36"/>
    </location>
</feature>
<evidence type="ECO:0000313" key="3">
    <source>
        <dbReference type="Proteomes" id="UP000078476"/>
    </source>
</evidence>
<protein>
    <submittedName>
        <fullName evidence="2">Uncharacterized protein</fullName>
    </submittedName>
</protein>
<keyword evidence="3" id="KW-1185">Reference proteome</keyword>
<dbReference type="EMBL" id="LUUI01000095">
    <property type="protein sequence ID" value="OAI16441.1"/>
    <property type="molecule type" value="Genomic_DNA"/>
</dbReference>
<dbReference type="RefSeq" id="WP_066980887.1">
    <property type="nucleotide sequence ID" value="NZ_LUUI01000095.1"/>
</dbReference>
<dbReference type="Proteomes" id="UP000078476">
    <property type="component" value="Unassembled WGS sequence"/>
</dbReference>
<evidence type="ECO:0000313" key="2">
    <source>
        <dbReference type="EMBL" id="OAI16441.1"/>
    </source>
</evidence>
<keyword evidence="1" id="KW-1133">Transmembrane helix</keyword>
<keyword evidence="1" id="KW-0472">Membrane</keyword>
<gene>
    <name evidence="2" type="ORF">A1359_07245</name>
</gene>
<name>A0A177NF06_9GAMM</name>
<sequence>MKIAKFRRIGFVVGAFAIAGFAGVLPIDIVIPLLLFGSLVRGSFFLIEKAIAGTAQAKEIDRN</sequence>
<accession>A0A177NF06</accession>
<dbReference type="AlphaFoldDB" id="A0A177NF06"/>
<comment type="caution">
    <text evidence="2">The sequence shown here is derived from an EMBL/GenBank/DDBJ whole genome shotgun (WGS) entry which is preliminary data.</text>
</comment>
<organism evidence="2 3">
    <name type="scientific">Methylomonas lenta</name>
    <dbReference type="NCBI Taxonomy" id="980561"/>
    <lineage>
        <taxon>Bacteria</taxon>
        <taxon>Pseudomonadati</taxon>
        <taxon>Pseudomonadota</taxon>
        <taxon>Gammaproteobacteria</taxon>
        <taxon>Methylococcales</taxon>
        <taxon>Methylococcaceae</taxon>
        <taxon>Methylomonas</taxon>
    </lineage>
</organism>
<keyword evidence="1" id="KW-0812">Transmembrane</keyword>
<proteinExistence type="predicted"/>